<feature type="signal peptide" evidence="1">
    <location>
        <begin position="1"/>
        <end position="17"/>
    </location>
</feature>
<reference evidence="2" key="1">
    <citation type="submission" date="2021-05" db="EMBL/GenBank/DDBJ databases">
        <title>The genome of the haptophyte Pavlova lutheri (Diacronema luteri, Pavlovales) - a model for lipid biosynthesis in eukaryotic algae.</title>
        <authorList>
            <person name="Hulatt C.J."/>
            <person name="Posewitz M.C."/>
        </authorList>
    </citation>
    <scope>NUCLEOTIDE SEQUENCE</scope>
    <source>
        <strain evidence="2">NIVA-4/92</strain>
    </source>
</reference>
<dbReference type="OrthoDB" id="48379at2759"/>
<evidence type="ECO:0008006" key="4">
    <source>
        <dbReference type="Google" id="ProtNLM"/>
    </source>
</evidence>
<evidence type="ECO:0000313" key="3">
    <source>
        <dbReference type="Proteomes" id="UP000751190"/>
    </source>
</evidence>
<sequence>MLSVLLIAATAVRPGAASARAFARLRLDATCHVGPHKTGSTTIQDAILGEWRDSLVEEDGFDIPPRPAVHARRTAHDARRSVAYARAAFALRTAARLGASEPWRWLVEHIRSAAAAGKRLVITAEGLSLLRGSRAGIVPRVLLSAGYAPKVVIVYRRLFERIPSWHSERWLKHAVPVRRYAPIVDWVAANGTRETAPKNLYGQTVALRDVYVALGLEVFVLNMHAIPNGSSLESQFVCEYMRAERTCARMLAAHRERRSGAERKNTNSRNTANLFDVAYSTAASHGMRGRLIPDRFVEALGLALHGRALPMRCVDEPTYAAIWQATAQEEHTLNPAGLDEARVRFAASRPHFCSVDTTKLALDVTLQQRVERAFASATAEA</sequence>
<keyword evidence="3" id="KW-1185">Reference proteome</keyword>
<evidence type="ECO:0000256" key="1">
    <source>
        <dbReference type="SAM" id="SignalP"/>
    </source>
</evidence>
<name>A0A8J5XRB2_DIALT</name>
<evidence type="ECO:0000313" key="2">
    <source>
        <dbReference type="EMBL" id="KAG8470263.1"/>
    </source>
</evidence>
<feature type="chain" id="PRO_5035177491" description="Protein-tyrosine sulfotransferase" evidence="1">
    <location>
        <begin position="18"/>
        <end position="381"/>
    </location>
</feature>
<accession>A0A8J5XRB2</accession>
<protein>
    <recommendedName>
        <fullName evidence="4">Protein-tyrosine sulfotransferase</fullName>
    </recommendedName>
</protein>
<organism evidence="2 3">
    <name type="scientific">Diacronema lutheri</name>
    <name type="common">Unicellular marine alga</name>
    <name type="synonym">Monochrysis lutheri</name>
    <dbReference type="NCBI Taxonomy" id="2081491"/>
    <lineage>
        <taxon>Eukaryota</taxon>
        <taxon>Haptista</taxon>
        <taxon>Haptophyta</taxon>
        <taxon>Pavlovophyceae</taxon>
        <taxon>Pavlovales</taxon>
        <taxon>Pavlovaceae</taxon>
        <taxon>Diacronema</taxon>
    </lineage>
</organism>
<dbReference type="OMA" id="FAFCHEP"/>
<proteinExistence type="predicted"/>
<dbReference type="Proteomes" id="UP000751190">
    <property type="component" value="Unassembled WGS sequence"/>
</dbReference>
<keyword evidence="1" id="KW-0732">Signal</keyword>
<comment type="caution">
    <text evidence="2">The sequence shown here is derived from an EMBL/GenBank/DDBJ whole genome shotgun (WGS) entry which is preliminary data.</text>
</comment>
<dbReference type="AlphaFoldDB" id="A0A8J5XRB2"/>
<gene>
    <name evidence="2" type="ORF">KFE25_008684</name>
</gene>
<dbReference type="EMBL" id="JAGTXO010000001">
    <property type="protein sequence ID" value="KAG8470263.1"/>
    <property type="molecule type" value="Genomic_DNA"/>
</dbReference>